<accession>A0A1G9V256</accession>
<name>A0A1G9V256_9HYPH</name>
<reference evidence="2" key="1">
    <citation type="submission" date="2016-10" db="EMBL/GenBank/DDBJ databases">
        <authorList>
            <person name="Varghese N."/>
            <person name="Submissions S."/>
        </authorList>
    </citation>
    <scope>NUCLEOTIDE SEQUENCE [LARGE SCALE GENOMIC DNA]</scope>
    <source>
        <strain evidence="2">BL47</strain>
    </source>
</reference>
<keyword evidence="2" id="KW-1185">Reference proteome</keyword>
<dbReference type="OrthoDB" id="8007856at2"/>
<proteinExistence type="predicted"/>
<dbReference type="RefSeq" id="WP_091713994.1">
    <property type="nucleotide sequence ID" value="NZ_FNHS01000003.1"/>
</dbReference>
<sequence>MSAAPAAYADDWTGAALATRRLPNPVLAVEVSPAADALAVRLRDGTTCVLRAPDIGPLAPGGDARDAIRQAVVRACQQHQRTAA</sequence>
<dbReference type="EMBL" id="FNHS01000003">
    <property type="protein sequence ID" value="SDM65965.1"/>
    <property type="molecule type" value="Genomic_DNA"/>
</dbReference>
<gene>
    <name evidence="1" type="ORF">SAMN05216360_10336</name>
</gene>
<evidence type="ECO:0000313" key="2">
    <source>
        <dbReference type="Proteomes" id="UP000198704"/>
    </source>
</evidence>
<organism evidence="1 2">
    <name type="scientific">Methylobacterium phyllostachyos</name>
    <dbReference type="NCBI Taxonomy" id="582672"/>
    <lineage>
        <taxon>Bacteria</taxon>
        <taxon>Pseudomonadati</taxon>
        <taxon>Pseudomonadota</taxon>
        <taxon>Alphaproteobacteria</taxon>
        <taxon>Hyphomicrobiales</taxon>
        <taxon>Methylobacteriaceae</taxon>
        <taxon>Methylobacterium</taxon>
    </lineage>
</organism>
<protein>
    <submittedName>
        <fullName evidence="1">Uncharacterized protein</fullName>
    </submittedName>
</protein>
<dbReference type="STRING" id="582672.SAMN05216360_10336"/>
<evidence type="ECO:0000313" key="1">
    <source>
        <dbReference type="EMBL" id="SDM65965.1"/>
    </source>
</evidence>
<dbReference type="Proteomes" id="UP000198704">
    <property type="component" value="Unassembled WGS sequence"/>
</dbReference>
<dbReference type="AlphaFoldDB" id="A0A1G9V256"/>